<feature type="region of interest" description="Disordered" evidence="1">
    <location>
        <begin position="308"/>
        <end position="424"/>
    </location>
</feature>
<feature type="compositionally biased region" description="Polar residues" evidence="1">
    <location>
        <begin position="54"/>
        <end position="64"/>
    </location>
</feature>
<feature type="compositionally biased region" description="Polar residues" evidence="1">
    <location>
        <begin position="346"/>
        <end position="359"/>
    </location>
</feature>
<evidence type="ECO:0000256" key="1">
    <source>
        <dbReference type="SAM" id="MobiDB-lite"/>
    </source>
</evidence>
<protein>
    <submittedName>
        <fullName evidence="2">Uncharacterized protein</fullName>
    </submittedName>
</protein>
<feature type="compositionally biased region" description="Acidic residues" evidence="1">
    <location>
        <begin position="311"/>
        <end position="327"/>
    </location>
</feature>
<sequence length="464" mass="50859">MPRPPARRTRAAPEASTETARKTTNLTNPSNTKTNVLGTDSEGQARAATPELPTHTSIDTSRSHQLPLRPTLTPTRNAPENALVSSPNDRPATGSQTGSRPPTRARGYSSTLSLAGRKGDVTSRIGSTPGFESSILSNFRRRPRQPSLLQMMQADESSDLDDDDFLGGLSPEDESTPLNATKPSQIVDSPNVSPSRGSNLSSPASKDSRKRKRTTLNHGDSNNPPSAESSPISSPMQTPRPRSVVASVDTMNFVLATPLSSPGSVHPSVTAIDEVMTAQVTKNTVPKIATSILQAKFLPRRRIRRRKSYQDYDEGSESLAEDSDEDELNRVIGTTRRRPQKRGLSDATTRNVKVNTNGPRYSDRGSNKTPNGVKRTFPNLPDSQSKTPRTYSRRETQVTDKENYLSDGSSDLSSLPPSDEFDSDYDITIRDSGGRIASRELEQAVLKFKEVDKWQMEFEDVSFF</sequence>
<feature type="compositionally biased region" description="Low complexity" evidence="1">
    <location>
        <begin position="221"/>
        <end position="235"/>
    </location>
</feature>
<reference evidence="2" key="1">
    <citation type="submission" date="2021-12" db="EMBL/GenBank/DDBJ databases">
        <title>Convergent genome expansion in fungi linked to evolution of root-endophyte symbiosis.</title>
        <authorList>
            <consortium name="DOE Joint Genome Institute"/>
            <person name="Ke Y.-H."/>
            <person name="Bonito G."/>
            <person name="Liao H.-L."/>
            <person name="Looney B."/>
            <person name="Rojas-Flechas A."/>
            <person name="Nash J."/>
            <person name="Hameed K."/>
            <person name="Schadt C."/>
            <person name="Martin F."/>
            <person name="Crous P.W."/>
            <person name="Miettinen O."/>
            <person name="Magnuson J.K."/>
            <person name="Labbe J."/>
            <person name="Jacobson D."/>
            <person name="Doktycz M.J."/>
            <person name="Veneault-Fourrey C."/>
            <person name="Kuo A."/>
            <person name="Mondo S."/>
            <person name="Calhoun S."/>
            <person name="Riley R."/>
            <person name="Ohm R."/>
            <person name="LaButti K."/>
            <person name="Andreopoulos B."/>
            <person name="Pangilinan J."/>
            <person name="Nolan M."/>
            <person name="Tritt A."/>
            <person name="Clum A."/>
            <person name="Lipzen A."/>
            <person name="Daum C."/>
            <person name="Barry K."/>
            <person name="Grigoriev I.V."/>
            <person name="Vilgalys R."/>
        </authorList>
    </citation>
    <scope>NUCLEOTIDE SEQUENCE</scope>
    <source>
        <strain evidence="2">PMI_201</strain>
    </source>
</reference>
<feature type="compositionally biased region" description="Basic and acidic residues" evidence="1">
    <location>
        <begin position="392"/>
        <end position="404"/>
    </location>
</feature>
<feature type="compositionally biased region" description="Acidic residues" evidence="1">
    <location>
        <begin position="156"/>
        <end position="175"/>
    </location>
</feature>
<feature type="compositionally biased region" description="Low complexity" evidence="1">
    <location>
        <begin position="405"/>
        <end position="418"/>
    </location>
</feature>
<keyword evidence="3" id="KW-1185">Reference proteome</keyword>
<proteinExistence type="predicted"/>
<accession>A0AAD4KTQ6</accession>
<feature type="region of interest" description="Disordered" evidence="1">
    <location>
        <begin position="1"/>
        <end position="242"/>
    </location>
</feature>
<dbReference type="RefSeq" id="XP_046070847.1">
    <property type="nucleotide sequence ID" value="XM_046220476.1"/>
</dbReference>
<comment type="caution">
    <text evidence="2">The sequence shown here is derived from an EMBL/GenBank/DDBJ whole genome shotgun (WGS) entry which is preliminary data.</text>
</comment>
<feature type="compositionally biased region" description="Polar residues" evidence="1">
    <location>
        <begin position="22"/>
        <end position="42"/>
    </location>
</feature>
<feature type="compositionally biased region" description="Polar residues" evidence="1">
    <location>
        <begin position="124"/>
        <end position="137"/>
    </location>
</feature>
<evidence type="ECO:0000313" key="2">
    <source>
        <dbReference type="EMBL" id="KAH8695909.1"/>
    </source>
</evidence>
<name>A0AAD4KTQ6_9EURO</name>
<evidence type="ECO:0000313" key="3">
    <source>
        <dbReference type="Proteomes" id="UP001201262"/>
    </source>
</evidence>
<feature type="compositionally biased region" description="Basic residues" evidence="1">
    <location>
        <begin position="1"/>
        <end position="10"/>
    </location>
</feature>
<feature type="compositionally biased region" description="Polar residues" evidence="1">
    <location>
        <begin position="381"/>
        <end position="390"/>
    </location>
</feature>
<feature type="compositionally biased region" description="Polar residues" evidence="1">
    <location>
        <begin position="72"/>
        <end position="100"/>
    </location>
</feature>
<feature type="compositionally biased region" description="Polar residues" evidence="1">
    <location>
        <begin position="176"/>
        <end position="205"/>
    </location>
</feature>
<dbReference type="EMBL" id="JAJTJA010000007">
    <property type="protein sequence ID" value="KAH8695909.1"/>
    <property type="molecule type" value="Genomic_DNA"/>
</dbReference>
<dbReference type="Proteomes" id="UP001201262">
    <property type="component" value="Unassembled WGS sequence"/>
</dbReference>
<dbReference type="AlphaFoldDB" id="A0AAD4KTQ6"/>
<dbReference type="GeneID" id="70250763"/>
<organism evidence="2 3">
    <name type="scientific">Talaromyces proteolyticus</name>
    <dbReference type="NCBI Taxonomy" id="1131652"/>
    <lineage>
        <taxon>Eukaryota</taxon>
        <taxon>Fungi</taxon>
        <taxon>Dikarya</taxon>
        <taxon>Ascomycota</taxon>
        <taxon>Pezizomycotina</taxon>
        <taxon>Eurotiomycetes</taxon>
        <taxon>Eurotiomycetidae</taxon>
        <taxon>Eurotiales</taxon>
        <taxon>Trichocomaceae</taxon>
        <taxon>Talaromyces</taxon>
        <taxon>Talaromyces sect. Bacilispori</taxon>
    </lineage>
</organism>
<gene>
    <name evidence="2" type="ORF">BGW36DRAFT_427946</name>
</gene>